<dbReference type="Gene3D" id="3.40.50.970">
    <property type="match status" value="1"/>
</dbReference>
<dbReference type="Pfam" id="PF02780">
    <property type="entry name" value="Transketolase_C"/>
    <property type="match status" value="1"/>
</dbReference>
<sequence>MTERSEGVESTAVTGRPCGDGGAPKSTRDWFGAALVEIAREYDHVVVVNCDLAKATRTLPFKEEFPDRFFECGIAEANAIGVAAGLAQEGFRPFVASFGHFLTGKFLEIFQTVGLNDAGVVLVGTHAGLAIGRDGPTQMGLRDLALMRTLPNVGVFQPADGAETWQMMAHLATDRRPAYLRLCRQPLPEAHADGYRFRFGVPPVLRAGADVAVFAMGGTVPVAVEAADRLAADGLAPTVVNVSSLPVDRAAVERLAGGHRQVLVVEDHYAVGGLADELARIVLGLPDRPRFDVLAVPDYGQAGPPEDLYRRYRLDAEGIAAHIAALLQEAPA</sequence>
<evidence type="ECO:0000256" key="1">
    <source>
        <dbReference type="SAM" id="MobiDB-lite"/>
    </source>
</evidence>
<dbReference type="InterPro" id="IPR051157">
    <property type="entry name" value="PDH/Transketolase"/>
</dbReference>
<gene>
    <name evidence="3" type="ORF">GCM10010151_71000</name>
</gene>
<proteinExistence type="predicted"/>
<evidence type="ECO:0000259" key="2">
    <source>
        <dbReference type="SMART" id="SM00861"/>
    </source>
</evidence>
<dbReference type="InterPro" id="IPR029061">
    <property type="entry name" value="THDP-binding"/>
</dbReference>
<dbReference type="InterPro" id="IPR033248">
    <property type="entry name" value="Transketolase_C"/>
</dbReference>
<keyword evidence="4" id="KW-1185">Reference proteome</keyword>
<dbReference type="Proteomes" id="UP001501822">
    <property type="component" value="Unassembled WGS sequence"/>
</dbReference>
<evidence type="ECO:0000313" key="4">
    <source>
        <dbReference type="Proteomes" id="UP001501822"/>
    </source>
</evidence>
<comment type="caution">
    <text evidence="3">The sequence shown here is derived from an EMBL/GenBank/DDBJ whole genome shotgun (WGS) entry which is preliminary data.</text>
</comment>
<dbReference type="RefSeq" id="WP_252808533.1">
    <property type="nucleotide sequence ID" value="NZ_BAAABM010000070.1"/>
</dbReference>
<feature type="domain" description="Transketolase-like pyrimidine-binding" evidence="2">
    <location>
        <begin position="25"/>
        <end position="189"/>
    </location>
</feature>
<name>A0ABP3HKD3_9ACTN</name>
<dbReference type="CDD" id="cd07033">
    <property type="entry name" value="TPP_PYR_DXS_TK_like"/>
    <property type="match status" value="1"/>
</dbReference>
<dbReference type="SUPFAM" id="SSF52518">
    <property type="entry name" value="Thiamin diphosphate-binding fold (THDP-binding)"/>
    <property type="match status" value="1"/>
</dbReference>
<dbReference type="PANTHER" id="PTHR43825">
    <property type="entry name" value="PYRUVATE DEHYDROGENASE E1 COMPONENT"/>
    <property type="match status" value="1"/>
</dbReference>
<dbReference type="PANTHER" id="PTHR43825:SF3">
    <property type="entry name" value="PYRUVATE DEHYDROGENASE E1 COMPONENT"/>
    <property type="match status" value="1"/>
</dbReference>
<protein>
    <submittedName>
        <fullName evidence="3">Transketolase family protein</fullName>
    </submittedName>
</protein>
<dbReference type="SUPFAM" id="SSF52922">
    <property type="entry name" value="TK C-terminal domain-like"/>
    <property type="match status" value="1"/>
</dbReference>
<dbReference type="Gene3D" id="3.40.50.920">
    <property type="match status" value="1"/>
</dbReference>
<feature type="region of interest" description="Disordered" evidence="1">
    <location>
        <begin position="1"/>
        <end position="24"/>
    </location>
</feature>
<reference evidence="4" key="1">
    <citation type="journal article" date="2019" name="Int. J. Syst. Evol. Microbiol.">
        <title>The Global Catalogue of Microorganisms (GCM) 10K type strain sequencing project: providing services to taxonomists for standard genome sequencing and annotation.</title>
        <authorList>
            <consortium name="The Broad Institute Genomics Platform"/>
            <consortium name="The Broad Institute Genome Sequencing Center for Infectious Disease"/>
            <person name="Wu L."/>
            <person name="Ma J."/>
        </authorList>
    </citation>
    <scope>NUCLEOTIDE SEQUENCE [LARGE SCALE GENOMIC DNA]</scope>
    <source>
        <strain evidence="4">JCM 3146</strain>
    </source>
</reference>
<dbReference type="Pfam" id="PF02779">
    <property type="entry name" value="Transket_pyr"/>
    <property type="match status" value="1"/>
</dbReference>
<accession>A0ABP3HKD3</accession>
<dbReference type="EMBL" id="BAAABM010000070">
    <property type="protein sequence ID" value="GAA0370904.1"/>
    <property type="molecule type" value="Genomic_DNA"/>
</dbReference>
<organism evidence="3 4">
    <name type="scientific">Actinoallomurus spadix</name>
    <dbReference type="NCBI Taxonomy" id="79912"/>
    <lineage>
        <taxon>Bacteria</taxon>
        <taxon>Bacillati</taxon>
        <taxon>Actinomycetota</taxon>
        <taxon>Actinomycetes</taxon>
        <taxon>Streptosporangiales</taxon>
        <taxon>Thermomonosporaceae</taxon>
        <taxon>Actinoallomurus</taxon>
    </lineage>
</organism>
<dbReference type="SMART" id="SM00861">
    <property type="entry name" value="Transket_pyr"/>
    <property type="match status" value="1"/>
</dbReference>
<dbReference type="InterPro" id="IPR009014">
    <property type="entry name" value="Transketo_C/PFOR_II"/>
</dbReference>
<dbReference type="InterPro" id="IPR005475">
    <property type="entry name" value="Transketolase-like_Pyr-bd"/>
</dbReference>
<evidence type="ECO:0000313" key="3">
    <source>
        <dbReference type="EMBL" id="GAA0370904.1"/>
    </source>
</evidence>